<dbReference type="RefSeq" id="WP_146595818.1">
    <property type="nucleotide sequence ID" value="NZ_SJPT01000006.1"/>
</dbReference>
<dbReference type="InterPro" id="IPR007627">
    <property type="entry name" value="RNA_pol_sigma70_r2"/>
</dbReference>
<dbReference type="NCBIfam" id="TIGR02937">
    <property type="entry name" value="sigma70-ECF"/>
    <property type="match status" value="1"/>
</dbReference>
<evidence type="ECO:0000256" key="2">
    <source>
        <dbReference type="ARBA" id="ARBA00023015"/>
    </source>
</evidence>
<dbReference type="InterPro" id="IPR007630">
    <property type="entry name" value="RNA_pol_sigma70_r4"/>
</dbReference>
<dbReference type="PANTHER" id="PTHR30603">
    <property type="entry name" value="RNA POLYMERASE SIGMA FACTOR RPO"/>
    <property type="match status" value="1"/>
</dbReference>
<dbReference type="GO" id="GO:0006352">
    <property type="term" value="P:DNA-templated transcription initiation"/>
    <property type="evidence" value="ECO:0007669"/>
    <property type="project" value="InterPro"/>
</dbReference>
<dbReference type="InterPro" id="IPR050239">
    <property type="entry name" value="Sigma-70_RNA_pol_init_factors"/>
</dbReference>
<evidence type="ECO:0000313" key="9">
    <source>
        <dbReference type="Proteomes" id="UP000316304"/>
    </source>
</evidence>
<feature type="domain" description="RNA polymerase sigma-70" evidence="7">
    <location>
        <begin position="509"/>
        <end position="535"/>
    </location>
</feature>
<dbReference type="FunFam" id="1.10.601.10:FF:000001">
    <property type="entry name" value="RNA polymerase sigma factor SigA"/>
    <property type="match status" value="1"/>
</dbReference>
<dbReference type="Pfam" id="PF00140">
    <property type="entry name" value="Sigma70_r1_2"/>
    <property type="match status" value="1"/>
</dbReference>
<dbReference type="Pfam" id="PF04539">
    <property type="entry name" value="Sigma70_r3"/>
    <property type="match status" value="1"/>
</dbReference>
<dbReference type="AlphaFoldDB" id="A0A5C6CF99"/>
<feature type="region of interest" description="Disordered" evidence="6">
    <location>
        <begin position="35"/>
        <end position="56"/>
    </location>
</feature>
<dbReference type="Pfam" id="PF04542">
    <property type="entry name" value="Sigma70_r2"/>
    <property type="match status" value="1"/>
</dbReference>
<keyword evidence="4" id="KW-0238">DNA-binding</keyword>
<keyword evidence="9" id="KW-1185">Reference proteome</keyword>
<dbReference type="Proteomes" id="UP000316304">
    <property type="component" value="Unassembled WGS sequence"/>
</dbReference>
<dbReference type="InterPro" id="IPR009042">
    <property type="entry name" value="RNA_pol_sigma70_r1_2"/>
</dbReference>
<name>A0A5C6CF99_9BACT</name>
<keyword evidence="3" id="KW-0731">Sigma factor</keyword>
<dbReference type="Pfam" id="PF04545">
    <property type="entry name" value="Sigma70_r4"/>
    <property type="match status" value="1"/>
</dbReference>
<evidence type="ECO:0000256" key="3">
    <source>
        <dbReference type="ARBA" id="ARBA00023082"/>
    </source>
</evidence>
<evidence type="ECO:0000256" key="6">
    <source>
        <dbReference type="SAM" id="MobiDB-lite"/>
    </source>
</evidence>
<protein>
    <submittedName>
        <fullName evidence="8">RNA polymerase sigma factor SigA</fullName>
    </submittedName>
</protein>
<sequence>MIYATPSLTAGTDTAWFLPHVTDVFDTGAEESLMGKKNSRRSLQDDAYDAEESVSRRTRVMGEQYVDAEDEDAVPVSEEDSERSRRRVETDTDPTEDPVRMYLMQMGQIPLLTREQEVSAAKQIEKTRERYRHWMLATDFMLQGALKLLEQVRDKQLRLDRTIEVSVTNAAEKKAIMKRIVPNVKTLQFLLRQNRADYMVAINKRLPMRQRRAAWKNLVVRRNKAVRLVEEMNLRTNKLQPLFEKLRHSANRMLEIRSLLKDEKRLAMPGMPAADELHSELHNLMRLTFETPRTLSRRVKRCDHYSEDYDAAKRVLSAGNLRLVVSIAKKYRNRGLSFLDLIQEGNTGLMRAVDKFEHARGYKFSTYATWWIRQAITRAIADQSRTIRVPVHMIDTMNKIRQITRDLVQENGREPTSEEVAMRSGLALEDTRVILKMSRQPLSLDQPIGDHEESVFGEFLEDYRHDDPLLETNREALKTQIDLAMETLNYREREILRLRYGLADGYTYTLEEVGRIFKVTRERVRQIESKAVRKLQQPYRAKSLVSFLDGYEMPILEGSEAL</sequence>
<dbReference type="InterPro" id="IPR013324">
    <property type="entry name" value="RNA_pol_sigma_r3/r4-like"/>
</dbReference>
<dbReference type="OrthoDB" id="9780321at2"/>
<dbReference type="Gene3D" id="1.10.601.10">
    <property type="entry name" value="RNA Polymerase Primary Sigma Factor"/>
    <property type="match status" value="1"/>
</dbReference>
<organism evidence="8 9">
    <name type="scientific">Novipirellula galeiformis</name>
    <dbReference type="NCBI Taxonomy" id="2528004"/>
    <lineage>
        <taxon>Bacteria</taxon>
        <taxon>Pseudomonadati</taxon>
        <taxon>Planctomycetota</taxon>
        <taxon>Planctomycetia</taxon>
        <taxon>Pirellulales</taxon>
        <taxon>Pirellulaceae</taxon>
        <taxon>Novipirellula</taxon>
    </lineage>
</organism>
<dbReference type="SUPFAM" id="SSF88659">
    <property type="entry name" value="Sigma3 and sigma4 domains of RNA polymerase sigma factors"/>
    <property type="match status" value="2"/>
</dbReference>
<dbReference type="CDD" id="cd06171">
    <property type="entry name" value="Sigma70_r4"/>
    <property type="match status" value="1"/>
</dbReference>
<dbReference type="GO" id="GO:0016987">
    <property type="term" value="F:sigma factor activity"/>
    <property type="evidence" value="ECO:0007669"/>
    <property type="project" value="UniProtKB-KW"/>
</dbReference>
<keyword evidence="2" id="KW-0805">Transcription regulation</keyword>
<dbReference type="GO" id="GO:0003677">
    <property type="term" value="F:DNA binding"/>
    <property type="evidence" value="ECO:0007669"/>
    <property type="project" value="UniProtKB-KW"/>
</dbReference>
<dbReference type="EMBL" id="SJPT01000006">
    <property type="protein sequence ID" value="TWU21479.1"/>
    <property type="molecule type" value="Genomic_DNA"/>
</dbReference>
<dbReference type="PRINTS" id="PR00046">
    <property type="entry name" value="SIGMA70FCT"/>
</dbReference>
<dbReference type="InterPro" id="IPR000943">
    <property type="entry name" value="RNA_pol_sigma70"/>
</dbReference>
<feature type="compositionally biased region" description="Acidic residues" evidence="6">
    <location>
        <begin position="69"/>
        <end position="81"/>
    </location>
</feature>
<dbReference type="InterPro" id="IPR007624">
    <property type="entry name" value="RNA_pol_sigma70_r3"/>
</dbReference>
<keyword evidence="5" id="KW-0804">Transcription</keyword>
<evidence type="ECO:0000256" key="5">
    <source>
        <dbReference type="ARBA" id="ARBA00023163"/>
    </source>
</evidence>
<evidence type="ECO:0000256" key="1">
    <source>
        <dbReference type="ARBA" id="ARBA00007788"/>
    </source>
</evidence>
<dbReference type="InterPro" id="IPR014284">
    <property type="entry name" value="RNA_pol_sigma-70_dom"/>
</dbReference>
<dbReference type="InterPro" id="IPR013325">
    <property type="entry name" value="RNA_pol_sigma_r2"/>
</dbReference>
<evidence type="ECO:0000256" key="4">
    <source>
        <dbReference type="ARBA" id="ARBA00023125"/>
    </source>
</evidence>
<accession>A0A5C6CF99</accession>
<dbReference type="SUPFAM" id="SSF88946">
    <property type="entry name" value="Sigma2 domain of RNA polymerase sigma factors"/>
    <property type="match status" value="1"/>
</dbReference>
<feature type="region of interest" description="Disordered" evidence="6">
    <location>
        <begin position="69"/>
        <end position="95"/>
    </location>
</feature>
<comment type="caution">
    <text evidence="8">The sequence shown here is derived from an EMBL/GenBank/DDBJ whole genome shotgun (WGS) entry which is preliminary data.</text>
</comment>
<evidence type="ECO:0000313" key="8">
    <source>
        <dbReference type="EMBL" id="TWU21479.1"/>
    </source>
</evidence>
<dbReference type="Gene3D" id="1.10.10.10">
    <property type="entry name" value="Winged helix-like DNA-binding domain superfamily/Winged helix DNA-binding domain"/>
    <property type="match status" value="2"/>
</dbReference>
<dbReference type="PANTHER" id="PTHR30603:SF60">
    <property type="entry name" value="RNA POLYMERASE SIGMA FACTOR RPOD"/>
    <property type="match status" value="1"/>
</dbReference>
<proteinExistence type="inferred from homology"/>
<dbReference type="PROSITE" id="PS00716">
    <property type="entry name" value="SIGMA70_2"/>
    <property type="match status" value="1"/>
</dbReference>
<dbReference type="InterPro" id="IPR036388">
    <property type="entry name" value="WH-like_DNA-bd_sf"/>
</dbReference>
<reference evidence="8 9" key="1">
    <citation type="submission" date="2019-02" db="EMBL/GenBank/DDBJ databases">
        <title>Deep-cultivation of Planctomycetes and their phenomic and genomic characterization uncovers novel biology.</title>
        <authorList>
            <person name="Wiegand S."/>
            <person name="Jogler M."/>
            <person name="Boedeker C."/>
            <person name="Pinto D."/>
            <person name="Vollmers J."/>
            <person name="Rivas-Marin E."/>
            <person name="Kohn T."/>
            <person name="Peeters S.H."/>
            <person name="Heuer A."/>
            <person name="Rast P."/>
            <person name="Oberbeckmann S."/>
            <person name="Bunk B."/>
            <person name="Jeske O."/>
            <person name="Meyerdierks A."/>
            <person name="Storesund J.E."/>
            <person name="Kallscheuer N."/>
            <person name="Luecker S."/>
            <person name="Lage O.M."/>
            <person name="Pohl T."/>
            <person name="Merkel B.J."/>
            <person name="Hornburger P."/>
            <person name="Mueller R.-W."/>
            <person name="Bruemmer F."/>
            <person name="Labrenz M."/>
            <person name="Spormann A.M."/>
            <person name="Op Den Camp H."/>
            <person name="Overmann J."/>
            <person name="Amann R."/>
            <person name="Jetten M.S.M."/>
            <person name="Mascher T."/>
            <person name="Medema M.H."/>
            <person name="Devos D.P."/>
            <person name="Kaster A.-K."/>
            <person name="Ovreas L."/>
            <person name="Rohde M."/>
            <person name="Galperin M.Y."/>
            <person name="Jogler C."/>
        </authorList>
    </citation>
    <scope>NUCLEOTIDE SEQUENCE [LARGE SCALE GENOMIC DNA]</scope>
    <source>
        <strain evidence="8 9">Pla52o</strain>
    </source>
</reference>
<gene>
    <name evidence="8" type="primary">sigA_3</name>
    <name evidence="8" type="ORF">Pla52o_36650</name>
</gene>
<evidence type="ECO:0000259" key="7">
    <source>
        <dbReference type="PROSITE" id="PS00716"/>
    </source>
</evidence>
<comment type="similarity">
    <text evidence="1">Belongs to the sigma-70 factor family.</text>
</comment>